<keyword evidence="1" id="KW-0472">Membrane</keyword>
<feature type="transmembrane region" description="Helical" evidence="1">
    <location>
        <begin position="101"/>
        <end position="123"/>
    </location>
</feature>
<organism evidence="2 3">
    <name type="scientific">Lactuca saligna</name>
    <name type="common">Willowleaf lettuce</name>
    <dbReference type="NCBI Taxonomy" id="75948"/>
    <lineage>
        <taxon>Eukaryota</taxon>
        <taxon>Viridiplantae</taxon>
        <taxon>Streptophyta</taxon>
        <taxon>Embryophyta</taxon>
        <taxon>Tracheophyta</taxon>
        <taxon>Spermatophyta</taxon>
        <taxon>Magnoliopsida</taxon>
        <taxon>eudicotyledons</taxon>
        <taxon>Gunneridae</taxon>
        <taxon>Pentapetalae</taxon>
        <taxon>asterids</taxon>
        <taxon>campanulids</taxon>
        <taxon>Asterales</taxon>
        <taxon>Asteraceae</taxon>
        <taxon>Cichorioideae</taxon>
        <taxon>Cichorieae</taxon>
        <taxon>Lactucinae</taxon>
        <taxon>Lactuca</taxon>
    </lineage>
</organism>
<evidence type="ECO:0000256" key="1">
    <source>
        <dbReference type="SAM" id="Phobius"/>
    </source>
</evidence>
<dbReference type="AlphaFoldDB" id="A0AA36EED7"/>
<feature type="transmembrane region" description="Helical" evidence="1">
    <location>
        <begin position="130"/>
        <end position="151"/>
    </location>
</feature>
<dbReference type="Proteomes" id="UP001177003">
    <property type="component" value="Chromosome 7"/>
</dbReference>
<dbReference type="EMBL" id="OX465083">
    <property type="protein sequence ID" value="CAI9293396.1"/>
    <property type="molecule type" value="Genomic_DNA"/>
</dbReference>
<keyword evidence="3" id="KW-1185">Reference proteome</keyword>
<proteinExistence type="predicted"/>
<gene>
    <name evidence="2" type="ORF">LSALG_LOCUS32419</name>
</gene>
<name>A0AA36EED7_LACSI</name>
<protein>
    <submittedName>
        <fullName evidence="2">Uncharacterized protein</fullName>
    </submittedName>
</protein>
<feature type="transmembrane region" description="Helical" evidence="1">
    <location>
        <begin position="188"/>
        <end position="209"/>
    </location>
</feature>
<feature type="transmembrane region" description="Helical" evidence="1">
    <location>
        <begin position="7"/>
        <end position="33"/>
    </location>
</feature>
<accession>A0AA36EED7</accession>
<sequence>MIASSSIGPLLVMVGVVVGVPAWGALALTSHIVGRDNYRKLGNTGFQGRCSCGVPKGIVSGGSRGSTPRGIGMSPVVWSRCRLPSGICINLDLFSYSVHGLSIACVPRLLSLASIGYLALAAIRNRCNPVIGYVGLPAVGIRSLASIGYVAPDAIDVRYVVSISCLATAAIVVRYVASIGSLTHVAIVVRYVASIGSLAHVAIGFRSFVSVPLLSLLSHSLTPQ</sequence>
<reference evidence="2" key="1">
    <citation type="submission" date="2023-04" db="EMBL/GenBank/DDBJ databases">
        <authorList>
            <person name="Vijverberg K."/>
            <person name="Xiong W."/>
            <person name="Schranz E."/>
        </authorList>
    </citation>
    <scope>NUCLEOTIDE SEQUENCE</scope>
</reference>
<keyword evidence="1" id="KW-0812">Transmembrane</keyword>
<keyword evidence="1" id="KW-1133">Transmembrane helix</keyword>
<evidence type="ECO:0000313" key="2">
    <source>
        <dbReference type="EMBL" id="CAI9293396.1"/>
    </source>
</evidence>
<evidence type="ECO:0000313" key="3">
    <source>
        <dbReference type="Proteomes" id="UP001177003"/>
    </source>
</evidence>